<organism evidence="2 3">
    <name type="scientific">Corchorus olitorius</name>
    <dbReference type="NCBI Taxonomy" id="93759"/>
    <lineage>
        <taxon>Eukaryota</taxon>
        <taxon>Viridiplantae</taxon>
        <taxon>Streptophyta</taxon>
        <taxon>Embryophyta</taxon>
        <taxon>Tracheophyta</taxon>
        <taxon>Spermatophyta</taxon>
        <taxon>Magnoliopsida</taxon>
        <taxon>eudicotyledons</taxon>
        <taxon>Gunneridae</taxon>
        <taxon>Pentapetalae</taxon>
        <taxon>rosids</taxon>
        <taxon>malvids</taxon>
        <taxon>Malvales</taxon>
        <taxon>Malvaceae</taxon>
        <taxon>Grewioideae</taxon>
        <taxon>Apeibeae</taxon>
        <taxon>Corchorus</taxon>
    </lineage>
</organism>
<feature type="region of interest" description="Disordered" evidence="1">
    <location>
        <begin position="144"/>
        <end position="166"/>
    </location>
</feature>
<evidence type="ECO:0000256" key="1">
    <source>
        <dbReference type="SAM" id="MobiDB-lite"/>
    </source>
</evidence>
<feature type="compositionally biased region" description="Low complexity" evidence="1">
    <location>
        <begin position="20"/>
        <end position="31"/>
    </location>
</feature>
<proteinExistence type="predicted"/>
<gene>
    <name evidence="2" type="ORF">COLO4_12698</name>
</gene>
<dbReference type="OrthoDB" id="672903at2759"/>
<comment type="caution">
    <text evidence="2">The sequence shown here is derived from an EMBL/GenBank/DDBJ whole genome shotgun (WGS) entry which is preliminary data.</text>
</comment>
<name>A0A1R3K0E8_9ROSI</name>
<evidence type="ECO:0000313" key="3">
    <source>
        <dbReference type="Proteomes" id="UP000187203"/>
    </source>
</evidence>
<dbReference type="EMBL" id="AWUE01014939">
    <property type="protein sequence ID" value="OMP00458.1"/>
    <property type="molecule type" value="Genomic_DNA"/>
</dbReference>
<reference evidence="3" key="1">
    <citation type="submission" date="2013-09" db="EMBL/GenBank/DDBJ databases">
        <title>Corchorus olitorius genome sequencing.</title>
        <authorList>
            <person name="Alam M."/>
            <person name="Haque M.S."/>
            <person name="Islam M.S."/>
            <person name="Emdad E.M."/>
            <person name="Islam M.M."/>
            <person name="Ahmed B."/>
            <person name="Halim A."/>
            <person name="Hossen Q.M.M."/>
            <person name="Hossain M.Z."/>
            <person name="Ahmed R."/>
            <person name="Khan M.M."/>
            <person name="Islam R."/>
            <person name="Rashid M.M."/>
            <person name="Khan S.A."/>
            <person name="Rahman M.S."/>
            <person name="Alam M."/>
            <person name="Yahiya A.S."/>
            <person name="Khan M.S."/>
            <person name="Azam M.S."/>
            <person name="Haque T."/>
            <person name="Lashkar M.Z.H."/>
            <person name="Akhand A.I."/>
            <person name="Morshed G."/>
            <person name="Roy S."/>
            <person name="Uddin K.S."/>
            <person name="Rabeya T."/>
            <person name="Hossain A.S."/>
            <person name="Chowdhury A."/>
            <person name="Snigdha A.R."/>
            <person name="Mortoza M.S."/>
            <person name="Matin S.A."/>
            <person name="Hoque S.M.E."/>
            <person name="Islam M.K."/>
            <person name="Roy D.K."/>
            <person name="Haider R."/>
            <person name="Moosa M.M."/>
            <person name="Elias S.M."/>
            <person name="Hasan A.M."/>
            <person name="Jahan S."/>
            <person name="Shafiuddin M."/>
            <person name="Mahmood N."/>
            <person name="Shommy N.S."/>
        </authorList>
    </citation>
    <scope>NUCLEOTIDE SEQUENCE [LARGE SCALE GENOMIC DNA]</scope>
    <source>
        <strain evidence="3">cv. O-4</strain>
    </source>
</reference>
<protein>
    <submittedName>
        <fullName evidence="2">Uncharacterized protein</fullName>
    </submittedName>
</protein>
<keyword evidence="3" id="KW-1185">Reference proteome</keyword>
<dbReference type="Proteomes" id="UP000187203">
    <property type="component" value="Unassembled WGS sequence"/>
</dbReference>
<feature type="compositionally biased region" description="Pro residues" evidence="1">
    <location>
        <begin position="32"/>
        <end position="52"/>
    </location>
</feature>
<feature type="region of interest" description="Disordered" evidence="1">
    <location>
        <begin position="1"/>
        <end position="73"/>
    </location>
</feature>
<dbReference type="STRING" id="93759.A0A1R3K0E8"/>
<evidence type="ECO:0000313" key="2">
    <source>
        <dbReference type="EMBL" id="OMP00458.1"/>
    </source>
</evidence>
<dbReference type="PANTHER" id="PTHR35459">
    <property type="entry name" value="T1N6.14 PROTEIN"/>
    <property type="match status" value="1"/>
</dbReference>
<dbReference type="PANTHER" id="PTHR35459:SF2">
    <property type="entry name" value="T1N6.14 PROTEIN"/>
    <property type="match status" value="1"/>
</dbReference>
<dbReference type="AlphaFoldDB" id="A0A1R3K0E8"/>
<sequence>MEEPKAAQNPPSVQDPNPPTASATDTATQTAPTPPPPQQEPPRPPAAAPPSTAPEQPANKKRPLENRNDQSQNSKYVKMRLILRDLRPHFIEVLRTPDFLNCKAANEIKEQIKLLLELHGQITAETVSAEKCNNAPGNQSLTGQIDKKHKPEQQPQAVKPAVSSENKGFQLSSVSEKQQFEDGEAPGTYIVGGSAFGWNFITFTGNTPVYYGVTKEAFRISQATLGGE</sequence>
<accession>A0A1R3K0E8</accession>